<keyword evidence="11" id="KW-0902">Two-component regulatory system</keyword>
<dbReference type="GO" id="GO:0005886">
    <property type="term" value="C:plasma membrane"/>
    <property type="evidence" value="ECO:0007669"/>
    <property type="project" value="TreeGrafter"/>
</dbReference>
<dbReference type="InterPro" id="IPR005467">
    <property type="entry name" value="His_kinase_dom"/>
</dbReference>
<dbReference type="OrthoDB" id="9806130at2"/>
<dbReference type="Gene3D" id="1.20.120.620">
    <property type="entry name" value="Backbone structure of the membrane domain of e. Coli histidine kinase receptor kdpd"/>
    <property type="match status" value="1"/>
</dbReference>
<dbReference type="PRINTS" id="PR00344">
    <property type="entry name" value="BCTRLSENSOR"/>
</dbReference>
<dbReference type="InterPro" id="IPR003852">
    <property type="entry name" value="Sig_transdc_His_kinase_KdpD_N"/>
</dbReference>
<keyword evidence="4" id="KW-0597">Phosphoprotein</keyword>
<dbReference type="CDD" id="cd00075">
    <property type="entry name" value="HATPase"/>
    <property type="match status" value="1"/>
</dbReference>
<comment type="subcellular location">
    <subcellularLocation>
        <location evidence="2">Membrane</location>
        <topology evidence="2">Multi-pass membrane protein</topology>
    </subcellularLocation>
</comment>
<dbReference type="PANTHER" id="PTHR45569">
    <property type="entry name" value="SENSOR PROTEIN KDPD"/>
    <property type="match status" value="1"/>
</dbReference>
<dbReference type="InterPro" id="IPR003018">
    <property type="entry name" value="GAF"/>
</dbReference>
<keyword evidence="10 13" id="KW-1133">Transmembrane helix</keyword>
<dbReference type="Gene3D" id="3.30.565.10">
    <property type="entry name" value="Histidine kinase-like ATPase, C-terminal domain"/>
    <property type="match status" value="1"/>
</dbReference>
<evidence type="ECO:0000256" key="11">
    <source>
        <dbReference type="ARBA" id="ARBA00023012"/>
    </source>
</evidence>
<keyword evidence="7" id="KW-0547">Nucleotide-binding</keyword>
<dbReference type="SUPFAM" id="SSF47384">
    <property type="entry name" value="Homodimeric domain of signal transducing histidine kinase"/>
    <property type="match status" value="1"/>
</dbReference>
<dbReference type="Pfam" id="PF02518">
    <property type="entry name" value="HATPase_c"/>
    <property type="match status" value="1"/>
</dbReference>
<evidence type="ECO:0000256" key="6">
    <source>
        <dbReference type="ARBA" id="ARBA00022692"/>
    </source>
</evidence>
<evidence type="ECO:0000256" key="9">
    <source>
        <dbReference type="ARBA" id="ARBA00022840"/>
    </source>
</evidence>
<dbReference type="EC" id="2.7.13.3" evidence="3"/>
<dbReference type="Proteomes" id="UP000295717">
    <property type="component" value="Unassembled WGS sequence"/>
</dbReference>
<dbReference type="GO" id="GO:0000155">
    <property type="term" value="F:phosphorelay sensor kinase activity"/>
    <property type="evidence" value="ECO:0007669"/>
    <property type="project" value="InterPro"/>
</dbReference>
<comment type="caution">
    <text evidence="15">The sequence shown here is derived from an EMBL/GenBank/DDBJ whole genome shotgun (WGS) entry which is preliminary data.</text>
</comment>
<dbReference type="FunFam" id="1.10.287.130:FF:000001">
    <property type="entry name" value="Two-component sensor histidine kinase"/>
    <property type="match status" value="1"/>
</dbReference>
<evidence type="ECO:0000256" key="3">
    <source>
        <dbReference type="ARBA" id="ARBA00012438"/>
    </source>
</evidence>
<evidence type="ECO:0000256" key="5">
    <source>
        <dbReference type="ARBA" id="ARBA00022679"/>
    </source>
</evidence>
<evidence type="ECO:0000256" key="1">
    <source>
        <dbReference type="ARBA" id="ARBA00000085"/>
    </source>
</evidence>
<dbReference type="GO" id="GO:0005737">
    <property type="term" value="C:cytoplasm"/>
    <property type="evidence" value="ECO:0007669"/>
    <property type="project" value="UniProtKB-ARBA"/>
</dbReference>
<dbReference type="PANTHER" id="PTHR45569:SF1">
    <property type="entry name" value="SENSOR PROTEIN KDPD"/>
    <property type="match status" value="1"/>
</dbReference>
<dbReference type="FunFam" id="3.40.50.300:FF:000483">
    <property type="entry name" value="Sensor histidine kinase KdpD"/>
    <property type="match status" value="1"/>
</dbReference>
<evidence type="ECO:0000259" key="14">
    <source>
        <dbReference type="PROSITE" id="PS50109"/>
    </source>
</evidence>
<reference evidence="15 16" key="1">
    <citation type="submission" date="2019-03" db="EMBL/GenBank/DDBJ databases">
        <title>Genomic Encyclopedia of Type Strains, Phase IV (KMG-IV): sequencing the most valuable type-strain genomes for metagenomic binning, comparative biology and taxonomic classification.</title>
        <authorList>
            <person name="Goeker M."/>
        </authorList>
    </citation>
    <scope>NUCLEOTIDE SEQUENCE [LARGE SCALE GENOMIC DNA]</scope>
    <source>
        <strain evidence="15 16">DSM 13587</strain>
    </source>
</reference>
<evidence type="ECO:0000313" key="16">
    <source>
        <dbReference type="Proteomes" id="UP000295717"/>
    </source>
</evidence>
<dbReference type="Gene3D" id="3.40.50.620">
    <property type="entry name" value="HUPs"/>
    <property type="match status" value="1"/>
</dbReference>
<dbReference type="InterPro" id="IPR025201">
    <property type="entry name" value="KdpD_TM"/>
</dbReference>
<dbReference type="PROSITE" id="PS50109">
    <property type="entry name" value="HIS_KIN"/>
    <property type="match status" value="1"/>
</dbReference>
<dbReference type="InterPro" id="IPR052023">
    <property type="entry name" value="Histidine_kinase_KdpD"/>
</dbReference>
<dbReference type="Pfam" id="PF13493">
    <property type="entry name" value="DUF4118"/>
    <property type="match status" value="1"/>
</dbReference>
<evidence type="ECO:0000313" key="15">
    <source>
        <dbReference type="EMBL" id="TCT24321.1"/>
    </source>
</evidence>
<keyword evidence="16" id="KW-1185">Reference proteome</keyword>
<dbReference type="InterPro" id="IPR036097">
    <property type="entry name" value="HisK_dim/P_sf"/>
</dbReference>
<dbReference type="GO" id="GO:0005524">
    <property type="term" value="F:ATP binding"/>
    <property type="evidence" value="ECO:0007669"/>
    <property type="project" value="UniProtKB-KW"/>
</dbReference>
<dbReference type="NCBIfam" id="NF007793">
    <property type="entry name" value="PRK10490.1"/>
    <property type="match status" value="1"/>
</dbReference>
<evidence type="ECO:0000256" key="2">
    <source>
        <dbReference type="ARBA" id="ARBA00004141"/>
    </source>
</evidence>
<sequence length="912" mass="100957">MSDGRPDPDALLERIKEDEQRAMRGRLKVFFGASAGVGKTYAMLSAARAQAEQGVDLVVGVIETHGRRETEALLTGLERLPLKELEYRGRVLREFDLDGALTRRPALILIDELAHSNLTGSRHPKRWQDVEELLSAGIDVYSTVNVQHLETLNDVVGGITGIRVWETVPDHVFDAADEVVLVDLAPDELLQRLKEGKIYLPHQAERAIQNFFRKGNLIALRELALRRTADRVDRQMLDYRRDQSVAPVWQTRESVLACIGPGESAERIIRRAARIAARDDVPWHALYVETPSLQRRSRAQRQRILKRLKLAQELGAETATLSGGDPVEVVIGYARSHNLFRILLGRDHPRRWRPWYRSFADRIGGQAPELEVMLVAHDEARPPSPDQERTDESWLERLKAPWRSYAMSLLICATAAVATAPLHAMFELANIAMLFLLAVVVVAARYGLGPSIMASFLNVAAFDFLHVSPRFSFSISDIQYLLTFVVMLGVGLVTAHLTTGMKYQARVASRRERRARALYELSRDLSGALLPEQIAHIGQRFAESEFGARSAIILANDSDRFGALVLPSPGELPVDVGIGKWAFDHGGEAGCGTDTLPGSPLLYLPLQAPMRVRGVLALEPRDPRQIMVPEQRRLLDTFARLIAIALERVHYVEVAQTTTLQMESERLRNAFLAAISHDLRTPLTALVGLADSLAMTRPPPTAEQAELAAAMREEALRMSALVNNLLDMARLQSGMVRLDRQWQPLEEIVGGALRAMQTALARHRVSVALPEDLPLLELDAVLMERVLSNLLENAAKYTPPGSQIRIGAAPVAPDRIELWVEDNGPGVPTGKEEAIFQTFERGRKEGATPGIGLGLALCRIIVEAHGGSIRAESGRAELDQRGARFIVSLPRGNPPVIEIANEEAPRTLELPA</sequence>
<evidence type="ECO:0000256" key="4">
    <source>
        <dbReference type="ARBA" id="ARBA00022553"/>
    </source>
</evidence>
<evidence type="ECO:0000256" key="7">
    <source>
        <dbReference type="ARBA" id="ARBA00022741"/>
    </source>
</evidence>
<dbReference type="InterPro" id="IPR004358">
    <property type="entry name" value="Sig_transdc_His_kin-like_C"/>
</dbReference>
<dbReference type="SUPFAM" id="SSF55874">
    <property type="entry name" value="ATPase domain of HSP90 chaperone/DNA topoisomerase II/histidine kinase"/>
    <property type="match status" value="1"/>
</dbReference>
<evidence type="ECO:0000256" key="10">
    <source>
        <dbReference type="ARBA" id="ARBA00022989"/>
    </source>
</evidence>
<protein>
    <recommendedName>
        <fullName evidence="3">histidine kinase</fullName>
        <ecNumber evidence="3">2.7.13.3</ecNumber>
    </recommendedName>
</protein>
<dbReference type="InterPro" id="IPR029016">
    <property type="entry name" value="GAF-like_dom_sf"/>
</dbReference>
<name>A0A4R3N7C0_9GAMM</name>
<dbReference type="Gene3D" id="1.10.287.130">
    <property type="match status" value="1"/>
</dbReference>
<dbReference type="Pfam" id="PF13492">
    <property type="entry name" value="GAF_3"/>
    <property type="match status" value="1"/>
</dbReference>
<keyword evidence="9" id="KW-0067">ATP-binding</keyword>
<comment type="catalytic activity">
    <reaction evidence="1">
        <text>ATP + protein L-histidine = ADP + protein N-phospho-L-histidine.</text>
        <dbReference type="EC" id="2.7.13.3"/>
    </reaction>
</comment>
<dbReference type="Gene3D" id="3.40.50.300">
    <property type="entry name" value="P-loop containing nucleotide triphosphate hydrolases"/>
    <property type="match status" value="1"/>
</dbReference>
<dbReference type="InterPro" id="IPR038318">
    <property type="entry name" value="KdpD_sf"/>
</dbReference>
<dbReference type="Pfam" id="PF00512">
    <property type="entry name" value="HisKA"/>
    <property type="match status" value="1"/>
</dbReference>
<feature type="transmembrane region" description="Helical" evidence="13">
    <location>
        <begin position="402"/>
        <end position="422"/>
    </location>
</feature>
<evidence type="ECO:0000256" key="13">
    <source>
        <dbReference type="SAM" id="Phobius"/>
    </source>
</evidence>
<proteinExistence type="predicted"/>
<dbReference type="InterPro" id="IPR036890">
    <property type="entry name" value="HATPase_C_sf"/>
</dbReference>
<keyword evidence="12 13" id="KW-0472">Membrane</keyword>
<dbReference type="Pfam" id="PF02702">
    <property type="entry name" value="KdpD"/>
    <property type="match status" value="1"/>
</dbReference>
<feature type="transmembrane region" description="Helical" evidence="13">
    <location>
        <begin position="434"/>
        <end position="460"/>
    </location>
</feature>
<evidence type="ECO:0000256" key="8">
    <source>
        <dbReference type="ARBA" id="ARBA00022777"/>
    </source>
</evidence>
<dbReference type="Gene3D" id="3.30.450.40">
    <property type="match status" value="1"/>
</dbReference>
<dbReference type="AlphaFoldDB" id="A0A4R3N7C0"/>
<accession>A0A4R3N7C0</accession>
<dbReference type="InterPro" id="IPR003661">
    <property type="entry name" value="HisK_dim/P_dom"/>
</dbReference>
<feature type="transmembrane region" description="Helical" evidence="13">
    <location>
        <begin position="480"/>
        <end position="501"/>
    </location>
</feature>
<dbReference type="InterPro" id="IPR014729">
    <property type="entry name" value="Rossmann-like_a/b/a_fold"/>
</dbReference>
<dbReference type="SUPFAM" id="SSF52402">
    <property type="entry name" value="Adenine nucleotide alpha hydrolases-like"/>
    <property type="match status" value="1"/>
</dbReference>
<keyword evidence="5" id="KW-0808">Transferase</keyword>
<dbReference type="RefSeq" id="WP_132975606.1">
    <property type="nucleotide sequence ID" value="NZ_SMAO01000001.1"/>
</dbReference>
<dbReference type="InterPro" id="IPR003594">
    <property type="entry name" value="HATPase_dom"/>
</dbReference>
<dbReference type="SMART" id="SM00388">
    <property type="entry name" value="HisKA"/>
    <property type="match status" value="1"/>
</dbReference>
<dbReference type="EMBL" id="SMAO01000001">
    <property type="protein sequence ID" value="TCT24321.1"/>
    <property type="molecule type" value="Genomic_DNA"/>
</dbReference>
<keyword evidence="8 15" id="KW-0418">Kinase</keyword>
<dbReference type="SUPFAM" id="SSF55781">
    <property type="entry name" value="GAF domain-like"/>
    <property type="match status" value="1"/>
</dbReference>
<evidence type="ECO:0000256" key="12">
    <source>
        <dbReference type="ARBA" id="ARBA00023136"/>
    </source>
</evidence>
<dbReference type="CDD" id="cd00082">
    <property type="entry name" value="HisKA"/>
    <property type="match status" value="1"/>
</dbReference>
<organism evidence="15 16">
    <name type="scientific">Thiobaca trueperi</name>
    <dbReference type="NCBI Taxonomy" id="127458"/>
    <lineage>
        <taxon>Bacteria</taxon>
        <taxon>Pseudomonadati</taxon>
        <taxon>Pseudomonadota</taxon>
        <taxon>Gammaproteobacteria</taxon>
        <taxon>Chromatiales</taxon>
        <taxon>Chromatiaceae</taxon>
        <taxon>Thiobaca</taxon>
    </lineage>
</organism>
<dbReference type="InterPro" id="IPR027417">
    <property type="entry name" value="P-loop_NTPase"/>
</dbReference>
<gene>
    <name evidence="15" type="ORF">EDC35_101646</name>
</gene>
<dbReference type="SMART" id="SM00387">
    <property type="entry name" value="HATPase_c"/>
    <property type="match status" value="1"/>
</dbReference>
<keyword evidence="6 13" id="KW-0812">Transmembrane</keyword>
<feature type="domain" description="Histidine kinase" evidence="14">
    <location>
        <begin position="674"/>
        <end position="893"/>
    </location>
</feature>